<dbReference type="Gene3D" id="3.40.50.300">
    <property type="entry name" value="P-loop containing nucleotide triphosphate hydrolases"/>
    <property type="match status" value="1"/>
</dbReference>
<comment type="cofactor">
    <cofactor evidence="1">
        <name>Mg(2+)</name>
        <dbReference type="ChEBI" id="CHEBI:18420"/>
    </cofactor>
</comment>
<dbReference type="PROSITE" id="PS51257">
    <property type="entry name" value="PROKAR_LIPOPROTEIN"/>
    <property type="match status" value="1"/>
</dbReference>
<keyword evidence="1" id="KW-0378">Hydrolase</keyword>
<evidence type="ECO:0000313" key="4">
    <source>
        <dbReference type="EMBL" id="KAJ8886977.1"/>
    </source>
</evidence>
<comment type="caution">
    <text evidence="4">The sequence shown here is derived from an EMBL/GenBank/DDBJ whole genome shotgun (WGS) entry which is preliminary data.</text>
</comment>
<keyword evidence="1" id="KW-0234">DNA repair</keyword>
<dbReference type="EC" id="5.6.2.3" evidence="1"/>
<sequence length="1198" mass="134614">MRALRRGVSVVKVHYRPYMAFTHGGGGCICGNDHPPQRFRRSLMPGCGCGEGLLSALCDIYTWGDASVAMTTLPATWVRRYSVTPCIICDTSQIRGWSPNGPAGSLEVLHMLLGVALCHSAKVPKESNTWDICVSMPKMKILWRIPASRSYREKNCSQKQKPRERLLQHSENLSSDDDCEPSQCTSSHQTGALTLTTLKRVQQSAHFHVNQKAGPSHAPDPPVCISRGADSRRRSSCLHVITEPQQSHAPEPAVALPTVSSDAGILSGSILMDETIVQQLLELFYEEESAPVLILQRRRTDNRKGQTLRQVTLTLKPGLGKDPNVYNLPAAVNEVAAIFVGDVPPMKHNIRIYPKEQPAHFISPPNALTDPMTYPLLFHMANIVSHPIFLFLWAGKAHVSMLPIFSSDNVPLWQTRSLHHFHLLIAMSLEVSQQECHRPDVVCKLFKKWGLPHAHILIILDKGDKIAMSEVVDETVWADIPDRDDEPALYDFFKTHMLHTNCGPSAPYFRDSFCRFHFPKAFSGETLLQYLGFIRYRKPHNNSSATIGTNVDDNRHVIPYSPNVLHKYQCHTNVEICLSFQATRYLYKYIHKGHNSAVLQVGIVITMWQAHWIGCVRSTPPHCILTLQISAQVASPLWHQCVWVDTMSSRPYLCGTPTALMLDGKTMHVDGKVNEKLLCLRLLMHNDRDPTFFEDLHTVRHNVHPTYKLACMNLLLLDRNYIYQVTMYEVARWSVPGRLKVLFTQLFQCNIADPLVMYNNFKPYLLDDMGDDLEASKNRALMHLNEVMAAIAAADSDAEARCRVFFVDGPGGSGKTFLYNCIIHSLCANSKIVCRVAWTGIASILLAGGNTSLFKLPVPVMQGSVCDISAQLPEAELLRKCSLIIWYEGLMAPKEALHCVDRLLRDMTKINCTKFGGKVLLLGGDFRQVLPVVSHRGRADQVNACLKNSPLWPSFKQLCLRTNMRVDQGQEEFQQFLLHIGPLWPSFKQLCLRTNMRVDQGQEEFQQFLLHIGEGTYPPILGLPEGYVELPDFLVLPENADICSHVFGHELLTEEVISTQVILYPHNEDVDKMNAIMVAQLGGHRKTFLSHDQLDDSSEDSMNVPIEFLNSLTVASLPPHSLTLAVESCIMLIRNLDTKHSLCNGTRLVVININGYVIDAKIITGSYKGNRAYIPRIKLLSAPTNFPCSFSRRQFHIC</sequence>
<keyword evidence="5" id="KW-1185">Reference proteome</keyword>
<dbReference type="InterPro" id="IPR027417">
    <property type="entry name" value="P-loop_NTPase"/>
</dbReference>
<keyword evidence="1" id="KW-0233">DNA recombination</keyword>
<dbReference type="InterPro" id="IPR049163">
    <property type="entry name" value="Pif1-like_2B_dom"/>
</dbReference>
<organism evidence="4 5">
    <name type="scientific">Dryococelus australis</name>
    <dbReference type="NCBI Taxonomy" id="614101"/>
    <lineage>
        <taxon>Eukaryota</taxon>
        <taxon>Metazoa</taxon>
        <taxon>Ecdysozoa</taxon>
        <taxon>Arthropoda</taxon>
        <taxon>Hexapoda</taxon>
        <taxon>Insecta</taxon>
        <taxon>Pterygota</taxon>
        <taxon>Neoptera</taxon>
        <taxon>Polyneoptera</taxon>
        <taxon>Phasmatodea</taxon>
        <taxon>Verophasmatodea</taxon>
        <taxon>Anareolatae</taxon>
        <taxon>Phasmatidae</taxon>
        <taxon>Eurycanthinae</taxon>
        <taxon>Dryococelus</taxon>
    </lineage>
</organism>
<dbReference type="PANTHER" id="PTHR10492">
    <property type="match status" value="1"/>
</dbReference>
<keyword evidence="1" id="KW-0067">ATP-binding</keyword>
<evidence type="ECO:0000313" key="5">
    <source>
        <dbReference type="Proteomes" id="UP001159363"/>
    </source>
</evidence>
<comment type="similarity">
    <text evidence="1">Belongs to the helicase family.</text>
</comment>
<proteinExistence type="inferred from homology"/>
<gene>
    <name evidence="4" type="ORF">PR048_013191</name>
</gene>
<dbReference type="Proteomes" id="UP001159363">
    <property type="component" value="Chromosome X"/>
</dbReference>
<evidence type="ECO:0000259" key="2">
    <source>
        <dbReference type="Pfam" id="PF05970"/>
    </source>
</evidence>
<dbReference type="InterPro" id="IPR010285">
    <property type="entry name" value="DNA_helicase_pif1-like_DEAD"/>
</dbReference>
<dbReference type="Pfam" id="PF21530">
    <property type="entry name" value="Pif1_2B_dom"/>
    <property type="match status" value="1"/>
</dbReference>
<name>A0ABQ9HRK0_9NEOP</name>
<dbReference type="SUPFAM" id="SSF52540">
    <property type="entry name" value="P-loop containing nucleoside triphosphate hydrolases"/>
    <property type="match status" value="2"/>
</dbReference>
<dbReference type="PANTHER" id="PTHR10492:SF57">
    <property type="entry name" value="ATP-DEPENDENT DNA HELICASE"/>
    <property type="match status" value="1"/>
</dbReference>
<evidence type="ECO:0000256" key="1">
    <source>
        <dbReference type="RuleBase" id="RU363044"/>
    </source>
</evidence>
<keyword evidence="1" id="KW-0347">Helicase</keyword>
<feature type="domain" description="DNA helicase Pif1-like 2B" evidence="3">
    <location>
        <begin position="1107"/>
        <end position="1152"/>
    </location>
</feature>
<comment type="catalytic activity">
    <reaction evidence="1">
        <text>ATP + H2O = ADP + phosphate + H(+)</text>
        <dbReference type="Rhea" id="RHEA:13065"/>
        <dbReference type="ChEBI" id="CHEBI:15377"/>
        <dbReference type="ChEBI" id="CHEBI:15378"/>
        <dbReference type="ChEBI" id="CHEBI:30616"/>
        <dbReference type="ChEBI" id="CHEBI:43474"/>
        <dbReference type="ChEBI" id="CHEBI:456216"/>
        <dbReference type="EC" id="5.6.2.3"/>
    </reaction>
</comment>
<reference evidence="4 5" key="1">
    <citation type="submission" date="2023-02" db="EMBL/GenBank/DDBJ databases">
        <title>LHISI_Scaffold_Assembly.</title>
        <authorList>
            <person name="Stuart O.P."/>
            <person name="Cleave R."/>
            <person name="Magrath M.J.L."/>
            <person name="Mikheyev A.S."/>
        </authorList>
    </citation>
    <scope>NUCLEOTIDE SEQUENCE [LARGE SCALE GENOMIC DNA]</scope>
    <source>
        <strain evidence="4">Daus_M_001</strain>
        <tissue evidence="4">Leg muscle</tissue>
    </source>
</reference>
<protein>
    <recommendedName>
        <fullName evidence="1">ATP-dependent DNA helicase</fullName>
        <ecNumber evidence="1">5.6.2.3</ecNumber>
    </recommendedName>
</protein>
<dbReference type="Pfam" id="PF05970">
    <property type="entry name" value="PIF1"/>
    <property type="match status" value="1"/>
</dbReference>
<accession>A0ABQ9HRK0</accession>
<evidence type="ECO:0000259" key="3">
    <source>
        <dbReference type="Pfam" id="PF21530"/>
    </source>
</evidence>
<keyword evidence="1" id="KW-0227">DNA damage</keyword>
<feature type="domain" description="DNA helicase Pif1-like DEAD-box helicase" evidence="2">
    <location>
        <begin position="794"/>
        <end position="974"/>
    </location>
</feature>
<dbReference type="EMBL" id="JARBHB010000004">
    <property type="protein sequence ID" value="KAJ8886977.1"/>
    <property type="molecule type" value="Genomic_DNA"/>
</dbReference>
<keyword evidence="1" id="KW-0547">Nucleotide-binding</keyword>